<feature type="region of interest" description="Disordered" evidence="1">
    <location>
        <begin position="261"/>
        <end position="317"/>
    </location>
</feature>
<dbReference type="Proteomes" id="UP001589532">
    <property type="component" value="Unassembled WGS sequence"/>
</dbReference>
<name>A0ABV5SHZ6_9ACTN</name>
<dbReference type="EMBL" id="JBHMBW010000104">
    <property type="protein sequence ID" value="MFB9631306.1"/>
    <property type="molecule type" value="Genomic_DNA"/>
</dbReference>
<evidence type="ECO:0000256" key="1">
    <source>
        <dbReference type="SAM" id="MobiDB-lite"/>
    </source>
</evidence>
<organism evidence="2 3">
    <name type="scientific">Nonomuraea helvata</name>
    <dbReference type="NCBI Taxonomy" id="37484"/>
    <lineage>
        <taxon>Bacteria</taxon>
        <taxon>Bacillati</taxon>
        <taxon>Actinomycetota</taxon>
        <taxon>Actinomycetes</taxon>
        <taxon>Streptosporangiales</taxon>
        <taxon>Streptosporangiaceae</taxon>
        <taxon>Nonomuraea</taxon>
    </lineage>
</organism>
<gene>
    <name evidence="2" type="ORF">ACFFSA_50315</name>
</gene>
<proteinExistence type="predicted"/>
<feature type="compositionally biased region" description="Basic and acidic residues" evidence="1">
    <location>
        <begin position="295"/>
        <end position="304"/>
    </location>
</feature>
<keyword evidence="3" id="KW-1185">Reference proteome</keyword>
<dbReference type="RefSeq" id="WP_344999868.1">
    <property type="nucleotide sequence ID" value="NZ_BAAAXV010000009.1"/>
</dbReference>
<protein>
    <recommendedName>
        <fullName evidence="4">Helix-turn-helix domain-containing protein</fullName>
    </recommendedName>
</protein>
<reference evidence="2 3" key="1">
    <citation type="submission" date="2024-09" db="EMBL/GenBank/DDBJ databases">
        <authorList>
            <person name="Sun Q."/>
            <person name="Mori K."/>
        </authorList>
    </citation>
    <scope>NUCLEOTIDE SEQUENCE [LARGE SCALE GENOMIC DNA]</scope>
    <source>
        <strain evidence="2 3">JCM 3143</strain>
    </source>
</reference>
<evidence type="ECO:0000313" key="2">
    <source>
        <dbReference type="EMBL" id="MFB9631306.1"/>
    </source>
</evidence>
<accession>A0ABV5SHZ6</accession>
<feature type="compositionally biased region" description="Low complexity" evidence="1">
    <location>
        <begin position="200"/>
        <end position="209"/>
    </location>
</feature>
<feature type="compositionally biased region" description="Pro residues" evidence="1">
    <location>
        <begin position="189"/>
        <end position="199"/>
    </location>
</feature>
<feature type="compositionally biased region" description="Low complexity" evidence="1">
    <location>
        <begin position="173"/>
        <end position="182"/>
    </location>
</feature>
<evidence type="ECO:0000313" key="3">
    <source>
        <dbReference type="Proteomes" id="UP001589532"/>
    </source>
</evidence>
<evidence type="ECO:0008006" key="4">
    <source>
        <dbReference type="Google" id="ProtNLM"/>
    </source>
</evidence>
<sequence length="317" mass="34966">MARGEIHIQLNVDFADDPKVRALARYGRDARSIRDLYVQMLCYAKRNLSDGHVPTEQLGILTYPDSPARSKRDADRLVEVGLIKAVDGGWYVPAYLKRNKSRAQVQAAVEDKADRTARAATVGNHRRWHERRGKLDLEGCVHCRDAIARRDRWAIAASDSLGSGSDRTETETETQSQTEPQTGLDSSPKNPPPPNPPSPAGDAAPAEAQAARRDALVAEVLRVRPEWQASSIHRVLNDPKLASTVWPQLERALLAVAADPSTQGPGRVLYDGPWWSQQPPPQQPSPRCGQCSPARRLEDADGRDLGPCPTCHPGRRR</sequence>
<comment type="caution">
    <text evidence="2">The sequence shown here is derived from an EMBL/GenBank/DDBJ whole genome shotgun (WGS) entry which is preliminary data.</text>
</comment>
<feature type="region of interest" description="Disordered" evidence="1">
    <location>
        <begin position="159"/>
        <end position="212"/>
    </location>
</feature>